<organism evidence="2 3">
    <name type="scientific">Phytophthora infestans</name>
    <name type="common">Potato late blight agent</name>
    <name type="synonym">Botrytis infestans</name>
    <dbReference type="NCBI Taxonomy" id="4787"/>
    <lineage>
        <taxon>Eukaryota</taxon>
        <taxon>Sar</taxon>
        <taxon>Stramenopiles</taxon>
        <taxon>Oomycota</taxon>
        <taxon>Peronosporomycetes</taxon>
        <taxon>Peronosporales</taxon>
        <taxon>Peronosporaceae</taxon>
        <taxon>Phytophthora</taxon>
    </lineage>
</organism>
<keyword evidence="1" id="KW-0812">Transmembrane</keyword>
<feature type="transmembrane region" description="Helical" evidence="1">
    <location>
        <begin position="39"/>
        <end position="63"/>
    </location>
</feature>
<evidence type="ECO:0000313" key="2">
    <source>
        <dbReference type="EMBL" id="KAF4142239.1"/>
    </source>
</evidence>
<keyword evidence="1" id="KW-0472">Membrane</keyword>
<dbReference type="EMBL" id="JAACNO010001196">
    <property type="protein sequence ID" value="KAF4142239.1"/>
    <property type="molecule type" value="Genomic_DNA"/>
</dbReference>
<dbReference type="AlphaFoldDB" id="A0A8S9UT80"/>
<feature type="non-terminal residue" evidence="2">
    <location>
        <position position="162"/>
    </location>
</feature>
<sequence>EDDAEALRCTCGHWRRPGRSCPVGPELGGDSSERPDGFILIKIFILGVSLIWIGVVSLVAQVYPIWMLKLKVSTLPPRSSGHTSQQRHPPSAAAAVPVTYCTGHVHVEPLPHVPPPQRRNNASLCWWIVCLQDGMHLYGHHLLEAFDGNDMEVTALGIDSTG</sequence>
<reference evidence="2" key="1">
    <citation type="submission" date="2020-03" db="EMBL/GenBank/DDBJ databases">
        <title>Hybrid Assembly of Korean Phytophthora infestans isolates.</title>
        <authorList>
            <person name="Prokchorchik M."/>
            <person name="Lee Y."/>
            <person name="Seo J."/>
            <person name="Cho J.-H."/>
            <person name="Park Y.-E."/>
            <person name="Jang D.-C."/>
            <person name="Im J.-S."/>
            <person name="Choi J.-G."/>
            <person name="Park H.-J."/>
            <person name="Lee G.-B."/>
            <person name="Lee Y.-G."/>
            <person name="Hong S.-Y."/>
            <person name="Cho K."/>
            <person name="Sohn K.H."/>
        </authorList>
    </citation>
    <scope>NUCLEOTIDE SEQUENCE</scope>
    <source>
        <strain evidence="2">KR_2_A2</strain>
    </source>
</reference>
<protein>
    <submittedName>
        <fullName evidence="2">Uncharacterized protein</fullName>
    </submittedName>
</protein>
<proteinExistence type="predicted"/>
<accession>A0A8S9UT80</accession>
<evidence type="ECO:0000313" key="3">
    <source>
        <dbReference type="Proteomes" id="UP000704712"/>
    </source>
</evidence>
<evidence type="ECO:0000256" key="1">
    <source>
        <dbReference type="SAM" id="Phobius"/>
    </source>
</evidence>
<gene>
    <name evidence="2" type="ORF">GN958_ATG08415</name>
</gene>
<dbReference type="Proteomes" id="UP000704712">
    <property type="component" value="Unassembled WGS sequence"/>
</dbReference>
<name>A0A8S9UT80_PHYIN</name>
<comment type="caution">
    <text evidence="2">The sequence shown here is derived from an EMBL/GenBank/DDBJ whole genome shotgun (WGS) entry which is preliminary data.</text>
</comment>
<keyword evidence="1" id="KW-1133">Transmembrane helix</keyword>